<feature type="chain" id="PRO_5020404804" evidence="1">
    <location>
        <begin position="31"/>
        <end position="337"/>
    </location>
</feature>
<keyword evidence="3" id="KW-1185">Reference proteome</keyword>
<feature type="signal peptide" evidence="1">
    <location>
        <begin position="1"/>
        <end position="30"/>
    </location>
</feature>
<accession>A0A4Q0YQA2</accession>
<name>A0A4Q0YQA2_9GAMM</name>
<dbReference type="AlphaFoldDB" id="A0A4Q0YQA2"/>
<dbReference type="Proteomes" id="UP000290287">
    <property type="component" value="Unassembled WGS sequence"/>
</dbReference>
<sequence length="337" mass="37427">MINLRKNLIAFAATVAITISLTFFSGETQAAFKLSEFAVQDWREGGDVRPKERPPWWCWWCSARQAHMDSVDHNYRRWNIWGARNQSTGSFNFHRKINILPNIVIGWGGSNFWFKPGISNGCQGFSYQQPIIKNVTVFANVQSCKNGDFKASVTPQLFIPIPLAVLPVGPFFLAMEATILANVELALTTKKYGKWSPVQIDKNPVVIGGIQMPSAVEFSVSPLAKGGMRGMIGIGVYSMANINAYGLIWVAGVKPKAGIEIGYRKINQSGSKYRHYLSLSSSVKLTSGDGTVGIQGSVPMGAFFDVNLFSWDPILSHNINLYNQTVWYKNGVFEKRT</sequence>
<proteinExistence type="predicted"/>
<organism evidence="2 3">
    <name type="scientific">Veronia nyctiphanis</name>
    <dbReference type="NCBI Taxonomy" id="1278244"/>
    <lineage>
        <taxon>Bacteria</taxon>
        <taxon>Pseudomonadati</taxon>
        <taxon>Pseudomonadota</taxon>
        <taxon>Gammaproteobacteria</taxon>
        <taxon>Vibrionales</taxon>
        <taxon>Vibrionaceae</taxon>
        <taxon>Veronia</taxon>
    </lineage>
</organism>
<dbReference type="EMBL" id="PEIB01000011">
    <property type="protein sequence ID" value="RXJ73280.1"/>
    <property type="molecule type" value="Genomic_DNA"/>
</dbReference>
<evidence type="ECO:0000256" key="1">
    <source>
        <dbReference type="SAM" id="SignalP"/>
    </source>
</evidence>
<dbReference type="RefSeq" id="WP_129122328.1">
    <property type="nucleotide sequence ID" value="NZ_PEIB01000011.1"/>
</dbReference>
<protein>
    <submittedName>
        <fullName evidence="2">Uncharacterized protein</fullName>
    </submittedName>
</protein>
<keyword evidence="1" id="KW-0732">Signal</keyword>
<comment type="caution">
    <text evidence="2">The sequence shown here is derived from an EMBL/GenBank/DDBJ whole genome shotgun (WGS) entry which is preliminary data.</text>
</comment>
<reference evidence="2 3" key="1">
    <citation type="submission" date="2017-10" db="EMBL/GenBank/DDBJ databases">
        <title>Nyctiphanis sp. nov., isolated from the stomach of the euphausiid Nyctiphanes simplex (Hansen, 1911) in the Gulf of California.</title>
        <authorList>
            <person name="Gomez-Gil B."/>
            <person name="Aguilar-Mendez M."/>
            <person name="Lopez-Cortes A."/>
            <person name="Gomez-Gutierrez J."/>
            <person name="Roque A."/>
            <person name="Lang E."/>
            <person name="Gonzalez-Castillo A."/>
        </authorList>
    </citation>
    <scope>NUCLEOTIDE SEQUENCE [LARGE SCALE GENOMIC DNA]</scope>
    <source>
        <strain evidence="2 3">CAIM 600</strain>
    </source>
</reference>
<evidence type="ECO:0000313" key="2">
    <source>
        <dbReference type="EMBL" id="RXJ73280.1"/>
    </source>
</evidence>
<evidence type="ECO:0000313" key="3">
    <source>
        <dbReference type="Proteomes" id="UP000290287"/>
    </source>
</evidence>
<gene>
    <name evidence="2" type="ORF">CS022_11190</name>
</gene>